<name>A0A1Y5RML9_9RHOB</name>
<keyword evidence="8" id="KW-0560">Oxidoreductase</keyword>
<evidence type="ECO:0000259" key="6">
    <source>
        <dbReference type="PROSITE" id="PS00623"/>
    </source>
</evidence>
<feature type="domain" description="Glucose-methanol-choline oxidoreductase N-terminal" evidence="6">
    <location>
        <begin position="80"/>
        <end position="103"/>
    </location>
</feature>
<gene>
    <name evidence="8" type="primary">alkJ_1</name>
    <name evidence="8" type="ORF">TRL7639_00541</name>
</gene>
<keyword evidence="9" id="KW-1185">Reference proteome</keyword>
<evidence type="ECO:0000313" key="9">
    <source>
        <dbReference type="Proteomes" id="UP000193077"/>
    </source>
</evidence>
<dbReference type="InterPro" id="IPR007867">
    <property type="entry name" value="GMC_OxRtase_C"/>
</dbReference>
<dbReference type="Pfam" id="PF05199">
    <property type="entry name" value="GMC_oxred_C"/>
    <property type="match status" value="1"/>
</dbReference>
<dbReference type="SUPFAM" id="SSF51905">
    <property type="entry name" value="FAD/NAD(P)-binding domain"/>
    <property type="match status" value="1"/>
</dbReference>
<dbReference type="PROSITE" id="PS00623">
    <property type="entry name" value="GMC_OXRED_1"/>
    <property type="match status" value="1"/>
</dbReference>
<dbReference type="EC" id="1.1.99.-" evidence="8"/>
<dbReference type="InterPro" id="IPR012132">
    <property type="entry name" value="GMC_OxRdtase"/>
</dbReference>
<keyword evidence="4 5" id="KW-0274">FAD</keyword>
<dbReference type="InterPro" id="IPR000172">
    <property type="entry name" value="GMC_OxRdtase_N"/>
</dbReference>
<evidence type="ECO:0000256" key="2">
    <source>
        <dbReference type="ARBA" id="ARBA00010790"/>
    </source>
</evidence>
<evidence type="ECO:0000256" key="1">
    <source>
        <dbReference type="ARBA" id="ARBA00001974"/>
    </source>
</evidence>
<dbReference type="AlphaFoldDB" id="A0A1Y5RML9"/>
<dbReference type="Gene3D" id="3.50.50.60">
    <property type="entry name" value="FAD/NAD(P)-binding domain"/>
    <property type="match status" value="1"/>
</dbReference>
<dbReference type="EMBL" id="FWFO01000001">
    <property type="protein sequence ID" value="SLN20999.1"/>
    <property type="molecule type" value="Genomic_DNA"/>
</dbReference>
<dbReference type="PANTHER" id="PTHR11552">
    <property type="entry name" value="GLUCOSE-METHANOL-CHOLINE GMC OXIDOREDUCTASE"/>
    <property type="match status" value="1"/>
</dbReference>
<evidence type="ECO:0000313" key="8">
    <source>
        <dbReference type="EMBL" id="SLN20999.1"/>
    </source>
</evidence>
<dbReference type="GO" id="GO:0050660">
    <property type="term" value="F:flavin adenine dinucleotide binding"/>
    <property type="evidence" value="ECO:0007669"/>
    <property type="project" value="InterPro"/>
</dbReference>
<keyword evidence="3 5" id="KW-0285">Flavoprotein</keyword>
<dbReference type="SUPFAM" id="SSF54373">
    <property type="entry name" value="FAD-linked reductases, C-terminal domain"/>
    <property type="match status" value="1"/>
</dbReference>
<dbReference type="Proteomes" id="UP000193077">
    <property type="component" value="Unassembled WGS sequence"/>
</dbReference>
<dbReference type="GO" id="GO:0016614">
    <property type="term" value="F:oxidoreductase activity, acting on CH-OH group of donors"/>
    <property type="evidence" value="ECO:0007669"/>
    <property type="project" value="InterPro"/>
</dbReference>
<reference evidence="8 9" key="1">
    <citation type="submission" date="2017-03" db="EMBL/GenBank/DDBJ databases">
        <authorList>
            <person name="Afonso C.L."/>
            <person name="Miller P.J."/>
            <person name="Scott M.A."/>
            <person name="Spackman E."/>
            <person name="Goraichik I."/>
            <person name="Dimitrov K.M."/>
            <person name="Suarez D.L."/>
            <person name="Swayne D.E."/>
        </authorList>
    </citation>
    <scope>NUCLEOTIDE SEQUENCE [LARGE SCALE GENOMIC DNA]</scope>
    <source>
        <strain evidence="8 9">CECT 7639</strain>
    </source>
</reference>
<accession>A0A1Y5RML9</accession>
<sequence>MDYDYIIVGAGSAGCVLANRLSKDPSIKVLLLEAGGKDNNPWIHIPVGYFKTLHNPNTDWCYKAEPDPGLNGRSLDWPRGKTLGGSSSINGLLYVRGQKEDYNHWAQLGNRGWSYDDVLPLFKRSETHEGGDTDLHGQDGELSVSLIRAKSEISEAFIDAAVEMGVPRTDDYNGENQEGAGYFHQTAKSGFRCSSAKAFLTPIKGKRDNLTVLTHAHTTGLAFASDAPKQVVGVNFIHQHAPKTARLRPGGEVILSAGAIGSPQILELSGIGQGQVLQNAGIGVRHELPGVGECLQDHLQIRLVYEVNVATLNDAINSFVHRMGIGLEYALKRTGPMSLGASQVAIFAKSMEGLETPDIQFHFQPLSADKPGIEMHPFSGFTSSVCQLRPESRGHIHINSPRSEDHPLIVPNYLSATADQLCAIRAVKFARAMTKTKALSPFIVREHVPVGPVETDEQHLEAARNIAQTIYHPTSTCRMGHDDQAVVDDRLRVHGIGGLRIADASIMPAIVSGNTNAPAIMIGEKASDMILQDRRSGAQKAA</sequence>
<evidence type="ECO:0000256" key="4">
    <source>
        <dbReference type="ARBA" id="ARBA00022827"/>
    </source>
</evidence>
<dbReference type="Gene3D" id="3.30.560.10">
    <property type="entry name" value="Glucose Oxidase, domain 3"/>
    <property type="match status" value="1"/>
</dbReference>
<evidence type="ECO:0000256" key="3">
    <source>
        <dbReference type="ARBA" id="ARBA00022630"/>
    </source>
</evidence>
<evidence type="ECO:0000259" key="7">
    <source>
        <dbReference type="PROSITE" id="PS00624"/>
    </source>
</evidence>
<organism evidence="8 9">
    <name type="scientific">Falsiruegeria litorea R37</name>
    <dbReference type="NCBI Taxonomy" id="1200284"/>
    <lineage>
        <taxon>Bacteria</taxon>
        <taxon>Pseudomonadati</taxon>
        <taxon>Pseudomonadota</taxon>
        <taxon>Alphaproteobacteria</taxon>
        <taxon>Rhodobacterales</taxon>
        <taxon>Roseobacteraceae</taxon>
        <taxon>Falsiruegeria</taxon>
    </lineage>
</organism>
<dbReference type="Pfam" id="PF00732">
    <property type="entry name" value="GMC_oxred_N"/>
    <property type="match status" value="1"/>
</dbReference>
<dbReference type="OrthoDB" id="9785276at2"/>
<dbReference type="PROSITE" id="PS00624">
    <property type="entry name" value="GMC_OXRED_2"/>
    <property type="match status" value="1"/>
</dbReference>
<protein>
    <submittedName>
        <fullName evidence="8">Alcohol dehydrogenase [acceptor]</fullName>
        <ecNumber evidence="8">1.1.99.-</ecNumber>
    </submittedName>
</protein>
<dbReference type="PANTHER" id="PTHR11552:SF147">
    <property type="entry name" value="CHOLINE DEHYDROGENASE, MITOCHONDRIAL"/>
    <property type="match status" value="1"/>
</dbReference>
<dbReference type="RefSeq" id="WP_085794247.1">
    <property type="nucleotide sequence ID" value="NZ_FWFO01000001.1"/>
</dbReference>
<proteinExistence type="inferred from homology"/>
<feature type="domain" description="Glucose-methanol-choline oxidoreductase N-terminal" evidence="7">
    <location>
        <begin position="258"/>
        <end position="272"/>
    </location>
</feature>
<comment type="cofactor">
    <cofactor evidence="1">
        <name>FAD</name>
        <dbReference type="ChEBI" id="CHEBI:57692"/>
    </cofactor>
</comment>
<comment type="similarity">
    <text evidence="2 5">Belongs to the GMC oxidoreductase family.</text>
</comment>
<dbReference type="PIRSF" id="PIRSF000137">
    <property type="entry name" value="Alcohol_oxidase"/>
    <property type="match status" value="1"/>
</dbReference>
<evidence type="ECO:0000256" key="5">
    <source>
        <dbReference type="RuleBase" id="RU003968"/>
    </source>
</evidence>
<dbReference type="InterPro" id="IPR036188">
    <property type="entry name" value="FAD/NAD-bd_sf"/>
</dbReference>